<keyword evidence="1" id="KW-0175">Coiled coil</keyword>
<feature type="coiled-coil region" evidence="1">
    <location>
        <begin position="566"/>
        <end position="600"/>
    </location>
</feature>
<dbReference type="Proteomes" id="UP000789396">
    <property type="component" value="Unassembled WGS sequence"/>
</dbReference>
<name>A0A9N9C7Y2_9GLOM</name>
<dbReference type="GO" id="GO:0007166">
    <property type="term" value="P:cell surface receptor signaling pathway"/>
    <property type="evidence" value="ECO:0007669"/>
    <property type="project" value="InterPro"/>
</dbReference>
<dbReference type="CDD" id="cd21037">
    <property type="entry name" value="MLKL_NTD"/>
    <property type="match status" value="1"/>
</dbReference>
<protein>
    <submittedName>
        <fullName evidence="2">16378_t:CDS:1</fullName>
    </submittedName>
</protein>
<dbReference type="OrthoDB" id="10482702at2759"/>
<accession>A0A9N9C7Y2</accession>
<evidence type="ECO:0000313" key="2">
    <source>
        <dbReference type="EMBL" id="CAG8592245.1"/>
    </source>
</evidence>
<proteinExistence type="predicted"/>
<evidence type="ECO:0000313" key="3">
    <source>
        <dbReference type="Proteomes" id="UP000789396"/>
    </source>
</evidence>
<keyword evidence="3" id="KW-1185">Reference proteome</keyword>
<dbReference type="InterPro" id="IPR059179">
    <property type="entry name" value="MLKL-like_MCAfunc"/>
</dbReference>
<gene>
    <name evidence="2" type="ORF">RFULGI_LOCUS6277</name>
</gene>
<comment type="caution">
    <text evidence="2">The sequence shown here is derived from an EMBL/GenBank/DDBJ whole genome shotgun (WGS) entry which is preliminary data.</text>
</comment>
<sequence length="601" mass="71129">MNLVTNPLEVKKLLFELTEKTKHDKEIAYKLLNRISATDFIVKRLRFEEEINAHVYNKDLESLIKVLSEINTVVQTKNCQKFFLFQPINERFNKLINEYDDCIRSLNLSISIDNREYIKKIEQDIHDVKEEIGKSNLVGQEKQLSDHLKQITSLSNQSEQIGEILTKNEQEIADFEILIEHKQNEMIKKEKESEGSSIGEKEKMQLEKQITDLKNQIVNLQNLLNEKEEELSNLRQKNYELVEQCLHYLILIKSFREKQKEINEIREELTKKIPSKEELDNLLYLQEEFNQLETELEKLVSEISLIKNNPLKKRYFNFNQLQVDQITIDNSDKVITELKDHDLFEEYNDLSYLNEELQMIIENSNKNAIRNALLIVRAKNSKLNLPNSHHINILKEKDINDIKEKTMLFLERKQIFLNTHQGTIWKLEKCYEKFKSSIDTRKFAIFTEMKHILTAGYVVPVVGSKIKAIGGASAGVVNIFKTKRQKKCRKKFQKYLSNDEKKLFWFKERYQSLFDVLYKEKQSLSSTIINILKLEKYKKKSSFNDKYNICRIISGISFQGENTLELQEMKQTITLLESNLEELRAELEEEKKNIYEQIQIF</sequence>
<dbReference type="Gene3D" id="1.20.930.20">
    <property type="entry name" value="Adaptor protein Cbl, N-terminal domain"/>
    <property type="match status" value="1"/>
</dbReference>
<feature type="coiled-coil region" evidence="1">
    <location>
        <begin position="165"/>
        <end position="309"/>
    </location>
</feature>
<dbReference type="InterPro" id="IPR036537">
    <property type="entry name" value="Adaptor_Cbl_N_dom_sf"/>
</dbReference>
<organism evidence="2 3">
    <name type="scientific">Racocetra fulgida</name>
    <dbReference type="NCBI Taxonomy" id="60492"/>
    <lineage>
        <taxon>Eukaryota</taxon>
        <taxon>Fungi</taxon>
        <taxon>Fungi incertae sedis</taxon>
        <taxon>Mucoromycota</taxon>
        <taxon>Glomeromycotina</taxon>
        <taxon>Glomeromycetes</taxon>
        <taxon>Diversisporales</taxon>
        <taxon>Gigasporaceae</taxon>
        <taxon>Racocetra</taxon>
    </lineage>
</organism>
<evidence type="ECO:0000256" key="1">
    <source>
        <dbReference type="SAM" id="Coils"/>
    </source>
</evidence>
<reference evidence="2" key="1">
    <citation type="submission" date="2021-06" db="EMBL/GenBank/DDBJ databases">
        <authorList>
            <person name="Kallberg Y."/>
            <person name="Tangrot J."/>
            <person name="Rosling A."/>
        </authorList>
    </citation>
    <scope>NUCLEOTIDE SEQUENCE</scope>
    <source>
        <strain evidence="2">IN212</strain>
    </source>
</reference>
<dbReference type="EMBL" id="CAJVPZ010007932">
    <property type="protein sequence ID" value="CAG8592245.1"/>
    <property type="molecule type" value="Genomic_DNA"/>
</dbReference>
<dbReference type="AlphaFoldDB" id="A0A9N9C7Y2"/>